<feature type="coiled-coil region" evidence="1">
    <location>
        <begin position="223"/>
        <end position="250"/>
    </location>
</feature>
<proteinExistence type="predicted"/>
<feature type="coiled-coil region" evidence="1">
    <location>
        <begin position="29"/>
        <end position="63"/>
    </location>
</feature>
<evidence type="ECO:0000313" key="2">
    <source>
        <dbReference type="EMBL" id="CAF0751403.1"/>
    </source>
</evidence>
<evidence type="ECO:0000256" key="1">
    <source>
        <dbReference type="SAM" id="Coils"/>
    </source>
</evidence>
<dbReference type="EMBL" id="CAJNOL010000092">
    <property type="protein sequence ID" value="CAF0837013.1"/>
    <property type="molecule type" value="Genomic_DNA"/>
</dbReference>
<dbReference type="Proteomes" id="UP000663854">
    <property type="component" value="Unassembled WGS sequence"/>
</dbReference>
<sequence length="376" mass="44117">MAEKKKKKGGGKKKKTGENVYEALLEYKISIIDKELEEWRFRVHKLEEENEALKGRDAHLREECEITMKHLVSDALQFDKENINYPKIDKEDVNAALHEKMDAAAHEESELRDLHDQMFHVEIEIFKTRSRIKQWMKYRDVTRLEEQRTIQSLERELAYMIDNYVVLSKHLEKNTKEERFALTQVTQDKIKQKTQAATERVAMGLDRFTRKMLSENQYMNQELSMREQELIELEEHIRALEQANLSINERLNAAHITDTTAFTNTFLTEIFHDDITTNIADNSLLAVDLGQLTIRSDVREKTFEQLLDELDQNTPRLSTIADEDTITSPMTSLHIEGTHMYVQPPPILNEEEEKCLDFKGPKWIDTVQLKQALRKT</sequence>
<protein>
    <submittedName>
        <fullName evidence="2">Uncharacterized protein</fullName>
    </submittedName>
</protein>
<dbReference type="EMBL" id="CAJNOH010000013">
    <property type="protein sequence ID" value="CAF0751403.1"/>
    <property type="molecule type" value="Genomic_DNA"/>
</dbReference>
<dbReference type="PANTHER" id="PTHR21468">
    <property type="entry name" value="HSD9"/>
    <property type="match status" value="1"/>
</dbReference>
<dbReference type="InterPro" id="IPR026702">
    <property type="entry name" value="CCDC83"/>
</dbReference>
<gene>
    <name evidence="3" type="ORF">JXQ802_LOCUS5985</name>
    <name evidence="2" type="ORF">PYM288_LOCUS2106</name>
</gene>
<evidence type="ECO:0000313" key="3">
    <source>
        <dbReference type="EMBL" id="CAF0837013.1"/>
    </source>
</evidence>
<evidence type="ECO:0000313" key="5">
    <source>
        <dbReference type="Proteomes" id="UP000663870"/>
    </source>
</evidence>
<organism evidence="2 4">
    <name type="scientific">Rotaria sordida</name>
    <dbReference type="NCBI Taxonomy" id="392033"/>
    <lineage>
        <taxon>Eukaryota</taxon>
        <taxon>Metazoa</taxon>
        <taxon>Spiralia</taxon>
        <taxon>Gnathifera</taxon>
        <taxon>Rotifera</taxon>
        <taxon>Eurotatoria</taxon>
        <taxon>Bdelloidea</taxon>
        <taxon>Philodinida</taxon>
        <taxon>Philodinidae</taxon>
        <taxon>Rotaria</taxon>
    </lineage>
</organism>
<dbReference type="PANTHER" id="PTHR21468:SF1">
    <property type="entry name" value="COILED-COIL DOMAIN-CONTAINING PROTEIN 83"/>
    <property type="match status" value="1"/>
</dbReference>
<comment type="caution">
    <text evidence="2">The sequence shown here is derived from an EMBL/GenBank/DDBJ whole genome shotgun (WGS) entry which is preliminary data.</text>
</comment>
<reference evidence="2" key="1">
    <citation type="submission" date="2021-02" db="EMBL/GenBank/DDBJ databases">
        <authorList>
            <person name="Nowell W R."/>
        </authorList>
    </citation>
    <scope>NUCLEOTIDE SEQUENCE</scope>
</reference>
<evidence type="ECO:0000313" key="4">
    <source>
        <dbReference type="Proteomes" id="UP000663854"/>
    </source>
</evidence>
<accession>A0A813PNM9</accession>
<dbReference type="Proteomes" id="UP000663870">
    <property type="component" value="Unassembled WGS sequence"/>
</dbReference>
<keyword evidence="5" id="KW-1185">Reference proteome</keyword>
<dbReference type="AlphaFoldDB" id="A0A813PNM9"/>
<keyword evidence="1" id="KW-0175">Coiled coil</keyword>
<name>A0A813PNM9_9BILA</name>